<evidence type="ECO:0000256" key="7">
    <source>
        <dbReference type="ARBA" id="ARBA00023012"/>
    </source>
</evidence>
<evidence type="ECO:0000259" key="13">
    <source>
        <dbReference type="PROSITE" id="PS50839"/>
    </source>
</evidence>
<evidence type="ECO:0000259" key="12">
    <source>
        <dbReference type="PROSITE" id="PS50110"/>
    </source>
</evidence>
<evidence type="ECO:0000313" key="14">
    <source>
        <dbReference type="EMBL" id="QZA77637.1"/>
    </source>
</evidence>
<evidence type="ECO:0000256" key="1">
    <source>
        <dbReference type="ARBA" id="ARBA00000085"/>
    </source>
</evidence>
<dbReference type="CDD" id="cd00082">
    <property type="entry name" value="HisKA"/>
    <property type="match status" value="1"/>
</dbReference>
<dbReference type="InterPro" id="IPR036097">
    <property type="entry name" value="HisK_dim/P_sf"/>
</dbReference>
<evidence type="ECO:0000256" key="3">
    <source>
        <dbReference type="ARBA" id="ARBA00012438"/>
    </source>
</evidence>
<dbReference type="PROSITE" id="PS50110">
    <property type="entry name" value="RESPONSE_REGULATORY"/>
    <property type="match status" value="2"/>
</dbReference>
<evidence type="ECO:0000256" key="8">
    <source>
        <dbReference type="ARBA" id="ARBA00023136"/>
    </source>
</evidence>
<accession>A0ABX8Z4Y2</accession>
<gene>
    <name evidence="14" type="ORF">K4H28_15395</name>
</gene>
<reference evidence="14 15" key="1">
    <citation type="submission" date="2021-08" db="EMBL/GenBank/DDBJ databases">
        <title>complete genome sequencing of Deefgea sp. D25.</title>
        <authorList>
            <person name="Bae J.-W."/>
            <person name="Gim D.-H."/>
        </authorList>
    </citation>
    <scope>NUCLEOTIDE SEQUENCE [LARGE SCALE GENOMIC DNA]</scope>
    <source>
        <strain evidence="14 15">D25</strain>
    </source>
</reference>
<dbReference type="PROSITE" id="PS50839">
    <property type="entry name" value="CHASE"/>
    <property type="match status" value="1"/>
</dbReference>
<evidence type="ECO:0000256" key="2">
    <source>
        <dbReference type="ARBA" id="ARBA00004370"/>
    </source>
</evidence>
<dbReference type="InterPro" id="IPR001789">
    <property type="entry name" value="Sig_transdc_resp-reg_receiver"/>
</dbReference>
<keyword evidence="4 9" id="KW-0597">Phosphoprotein</keyword>
<dbReference type="SUPFAM" id="SSF47384">
    <property type="entry name" value="Homodimeric domain of signal transducing histidine kinase"/>
    <property type="match status" value="1"/>
</dbReference>
<dbReference type="CDD" id="cd17546">
    <property type="entry name" value="REC_hyHK_CKI1_RcsC-like"/>
    <property type="match status" value="1"/>
</dbReference>
<proteinExistence type="predicted"/>
<evidence type="ECO:0000259" key="11">
    <source>
        <dbReference type="PROSITE" id="PS50109"/>
    </source>
</evidence>
<keyword evidence="7" id="KW-0902">Two-component regulatory system</keyword>
<keyword evidence="6 10" id="KW-1133">Transmembrane helix</keyword>
<dbReference type="PROSITE" id="PS50109">
    <property type="entry name" value="HIS_KIN"/>
    <property type="match status" value="1"/>
</dbReference>
<dbReference type="Gene3D" id="1.10.287.130">
    <property type="match status" value="1"/>
</dbReference>
<dbReference type="InterPro" id="IPR003594">
    <property type="entry name" value="HATPase_dom"/>
</dbReference>
<comment type="subcellular location">
    <subcellularLocation>
        <location evidence="2">Membrane</location>
    </subcellularLocation>
</comment>
<evidence type="ECO:0000256" key="9">
    <source>
        <dbReference type="PROSITE-ProRule" id="PRU00169"/>
    </source>
</evidence>
<evidence type="ECO:0000256" key="4">
    <source>
        <dbReference type="ARBA" id="ARBA00022553"/>
    </source>
</evidence>
<dbReference type="EC" id="2.7.13.3" evidence="3"/>
<dbReference type="PANTHER" id="PTHR45339:SF1">
    <property type="entry name" value="HYBRID SIGNAL TRANSDUCTION HISTIDINE KINASE J"/>
    <property type="match status" value="1"/>
</dbReference>
<dbReference type="SMART" id="SM01079">
    <property type="entry name" value="CHASE"/>
    <property type="match status" value="1"/>
</dbReference>
<name>A0ABX8Z4Y2_9NEIS</name>
<dbReference type="Pfam" id="PF00072">
    <property type="entry name" value="Response_reg"/>
    <property type="match status" value="1"/>
</dbReference>
<comment type="catalytic activity">
    <reaction evidence="1">
        <text>ATP + protein L-histidine = ADP + protein N-phospho-L-histidine.</text>
        <dbReference type="EC" id="2.7.13.3"/>
    </reaction>
</comment>
<dbReference type="Gene3D" id="3.30.565.10">
    <property type="entry name" value="Histidine kinase-like ATPase, C-terminal domain"/>
    <property type="match status" value="1"/>
</dbReference>
<dbReference type="InterPro" id="IPR011006">
    <property type="entry name" value="CheY-like_superfamily"/>
</dbReference>
<dbReference type="Proteomes" id="UP000825679">
    <property type="component" value="Chromosome"/>
</dbReference>
<dbReference type="SUPFAM" id="SSF55874">
    <property type="entry name" value="ATPase domain of HSP90 chaperone/DNA topoisomerase II/histidine kinase"/>
    <property type="match status" value="1"/>
</dbReference>
<dbReference type="InterPro" id="IPR004358">
    <property type="entry name" value="Sig_transdc_His_kin-like_C"/>
</dbReference>
<dbReference type="Pfam" id="PF03924">
    <property type="entry name" value="CHASE"/>
    <property type="match status" value="1"/>
</dbReference>
<feature type="modified residue" description="4-aspartylphosphate" evidence="9">
    <location>
        <position position="737"/>
    </location>
</feature>
<organism evidence="14 15">
    <name type="scientific">Deefgea tanakiae</name>
    <dbReference type="NCBI Taxonomy" id="2865840"/>
    <lineage>
        <taxon>Bacteria</taxon>
        <taxon>Pseudomonadati</taxon>
        <taxon>Pseudomonadota</taxon>
        <taxon>Betaproteobacteria</taxon>
        <taxon>Neisseriales</taxon>
        <taxon>Chitinibacteraceae</taxon>
        <taxon>Deefgea</taxon>
    </lineage>
</organism>
<feature type="domain" description="Response regulatory" evidence="12">
    <location>
        <begin position="688"/>
        <end position="807"/>
    </location>
</feature>
<dbReference type="PANTHER" id="PTHR45339">
    <property type="entry name" value="HYBRID SIGNAL TRANSDUCTION HISTIDINE KINASE J"/>
    <property type="match status" value="1"/>
</dbReference>
<evidence type="ECO:0000256" key="6">
    <source>
        <dbReference type="ARBA" id="ARBA00022989"/>
    </source>
</evidence>
<dbReference type="InterPro" id="IPR006189">
    <property type="entry name" value="CHASE_dom"/>
</dbReference>
<dbReference type="SMART" id="SM00388">
    <property type="entry name" value="HisKA"/>
    <property type="match status" value="1"/>
</dbReference>
<evidence type="ECO:0000256" key="10">
    <source>
        <dbReference type="SAM" id="Phobius"/>
    </source>
</evidence>
<dbReference type="InterPro" id="IPR005467">
    <property type="entry name" value="His_kinase_dom"/>
</dbReference>
<dbReference type="SMART" id="SM00448">
    <property type="entry name" value="REC"/>
    <property type="match status" value="1"/>
</dbReference>
<comment type="caution">
    <text evidence="9">Lacks conserved residue(s) required for the propagation of feature annotation.</text>
</comment>
<dbReference type="Pfam" id="PF00512">
    <property type="entry name" value="HisKA"/>
    <property type="match status" value="1"/>
</dbReference>
<feature type="domain" description="Response regulatory" evidence="12">
    <location>
        <begin position="549"/>
        <end position="665"/>
    </location>
</feature>
<sequence length="810" mass="89529">MPVLVLRFAFLLPVLMLLSGVLSTEYIAEQEKTRAWETEKERVLGDAAALRSRIETELSSTLYLASGIEAYIRAAYHPDKSAELNRMLANIYFRGRNIRNIGIAPDNRIRYIYPFKGNEQAIGLYYPDIPTQWPAVERVILSKKPFLAGPVRLAQGGEGLIYRVPVFTAEDQYWGMFSTVLDIEPFLRSVGLHEGNKNDVLLRGKDAQGIEGGVIWGSLQSIDRHARVEMAIAVPGGYWSLWLKIPETIGLAKRIDRIRWVGWGLTALLSGCVALLLYGYRRGRRLMVDLAIAKEAAEAASRSKSAFLANMSHEVRTPMNGVIGMSQLLLDSPLNSQQQEYATIIRHSADALLTVLNDILDYSKIEAGKLSIERLEFDFRELLEEVTDLLALRAQEKGLELMCDIDPRLPVKVMGDSTRLRQVLTNLIGNSIKFTARGDVALFARLLSQHENQATIELSVRDSGIGMAADQLESLFEAFNQADSSISRRFGGTGLGLSISRRLVQMMGGELHAASQLGEGAWFTFTIQVGFSAALYPPLQLPESLLGIEVLVVDDGAYSRAQLAVLLGHLGAKANLTANVAEAQMALQRSERSAQAIRLILLKRDLPLVGDGDFVQQMNAVTIQLPPIVVMTTHQYPVSSSSQYSASLMKPIKLGRLQECICRVLLSPANRIVSLPQAILPQPAALLRVLLVEDNPVNRKVARAMLGRLGCEVESAENGLEALHMLENADYELVLMDINMPEMDGLSATRAIRSPQSRVRQRDIPIVAMTANAMSGDEDMCRLAGMSDYLSKPVNFERLSLIVSKFIKSM</sequence>
<evidence type="ECO:0000313" key="15">
    <source>
        <dbReference type="Proteomes" id="UP000825679"/>
    </source>
</evidence>
<feature type="transmembrane region" description="Helical" evidence="10">
    <location>
        <begin position="260"/>
        <end position="280"/>
    </location>
</feature>
<dbReference type="Gene3D" id="3.40.50.2300">
    <property type="match status" value="2"/>
</dbReference>
<feature type="domain" description="CHASE" evidence="13">
    <location>
        <begin position="109"/>
        <end position="190"/>
    </location>
</feature>
<keyword evidence="15" id="KW-1185">Reference proteome</keyword>
<dbReference type="InterPro" id="IPR003661">
    <property type="entry name" value="HisK_dim/P_dom"/>
</dbReference>
<keyword evidence="8 10" id="KW-0472">Membrane</keyword>
<dbReference type="SMART" id="SM00387">
    <property type="entry name" value="HATPase_c"/>
    <property type="match status" value="1"/>
</dbReference>
<dbReference type="Gene3D" id="3.30.450.350">
    <property type="entry name" value="CHASE domain"/>
    <property type="match status" value="1"/>
</dbReference>
<evidence type="ECO:0000256" key="5">
    <source>
        <dbReference type="ARBA" id="ARBA00022692"/>
    </source>
</evidence>
<keyword evidence="5 10" id="KW-0812">Transmembrane</keyword>
<dbReference type="RefSeq" id="WP_221006018.1">
    <property type="nucleotide sequence ID" value="NZ_CP081150.1"/>
</dbReference>
<protein>
    <recommendedName>
        <fullName evidence="3">histidine kinase</fullName>
        <ecNumber evidence="3">2.7.13.3</ecNumber>
    </recommendedName>
</protein>
<feature type="domain" description="Histidine kinase" evidence="11">
    <location>
        <begin position="310"/>
        <end position="531"/>
    </location>
</feature>
<dbReference type="CDD" id="cd16922">
    <property type="entry name" value="HATPase_EvgS-ArcB-TorS-like"/>
    <property type="match status" value="1"/>
</dbReference>
<dbReference type="InterPro" id="IPR042240">
    <property type="entry name" value="CHASE_sf"/>
</dbReference>
<dbReference type="InterPro" id="IPR036890">
    <property type="entry name" value="HATPase_C_sf"/>
</dbReference>
<dbReference type="Pfam" id="PF02518">
    <property type="entry name" value="HATPase_c"/>
    <property type="match status" value="1"/>
</dbReference>
<dbReference type="EMBL" id="CP081150">
    <property type="protein sequence ID" value="QZA77637.1"/>
    <property type="molecule type" value="Genomic_DNA"/>
</dbReference>
<dbReference type="PRINTS" id="PR00344">
    <property type="entry name" value="BCTRLSENSOR"/>
</dbReference>
<dbReference type="SUPFAM" id="SSF52172">
    <property type="entry name" value="CheY-like"/>
    <property type="match status" value="2"/>
</dbReference>